<dbReference type="EMBL" id="JACHMG010000001">
    <property type="protein sequence ID" value="MBB4687293.1"/>
    <property type="molecule type" value="Genomic_DNA"/>
</dbReference>
<organism evidence="2 3">
    <name type="scientific">Amycolatopsis jiangsuensis</name>
    <dbReference type="NCBI Taxonomy" id="1181879"/>
    <lineage>
        <taxon>Bacteria</taxon>
        <taxon>Bacillati</taxon>
        <taxon>Actinomycetota</taxon>
        <taxon>Actinomycetes</taxon>
        <taxon>Pseudonocardiales</taxon>
        <taxon>Pseudonocardiaceae</taxon>
        <taxon>Amycolatopsis</taxon>
    </lineage>
</organism>
<dbReference type="RefSeq" id="WP_184782025.1">
    <property type="nucleotide sequence ID" value="NZ_JACHMG010000001.1"/>
</dbReference>
<protein>
    <recommendedName>
        <fullName evidence="4">DUF3558 domain-containing protein</fullName>
    </recommendedName>
</protein>
<dbReference type="Pfam" id="PF12079">
    <property type="entry name" value="DUF3558"/>
    <property type="match status" value="1"/>
</dbReference>
<sequence length="200" mass="19971">MSHHIARLAVGTLAVLGLLTACTGKTEGTGDTPAATNSSSAPNTSSGAPKVPSPLPTQKLIADPCTALGADEAADLGLKSPGSPSGQSPPGCDWQSTQFAGNVIGITPVTPNKNGLGDIYSNKAGYAYFEPTTIGSYPAVYGSTLGDDRSEGVCNAVVGVTDQLGVSISTSISTGKNHDDPCGAAGKVGEAMINHLKTAQ</sequence>
<name>A0A840J036_9PSEU</name>
<gene>
    <name evidence="2" type="ORF">BJY18_004778</name>
</gene>
<dbReference type="InterPro" id="IPR024520">
    <property type="entry name" value="DUF3558"/>
</dbReference>
<proteinExistence type="predicted"/>
<feature type="compositionally biased region" description="Low complexity" evidence="1">
    <location>
        <begin position="32"/>
        <end position="46"/>
    </location>
</feature>
<feature type="compositionally biased region" description="Low complexity" evidence="1">
    <location>
        <begin position="75"/>
        <end position="91"/>
    </location>
</feature>
<comment type="caution">
    <text evidence="2">The sequence shown here is derived from an EMBL/GenBank/DDBJ whole genome shotgun (WGS) entry which is preliminary data.</text>
</comment>
<accession>A0A840J036</accession>
<feature type="region of interest" description="Disordered" evidence="1">
    <location>
        <begin position="26"/>
        <end position="56"/>
    </location>
</feature>
<dbReference type="Proteomes" id="UP000581769">
    <property type="component" value="Unassembled WGS sequence"/>
</dbReference>
<evidence type="ECO:0000313" key="2">
    <source>
        <dbReference type="EMBL" id="MBB4687293.1"/>
    </source>
</evidence>
<dbReference type="PROSITE" id="PS51257">
    <property type="entry name" value="PROKAR_LIPOPROTEIN"/>
    <property type="match status" value="1"/>
</dbReference>
<keyword evidence="3" id="KW-1185">Reference proteome</keyword>
<evidence type="ECO:0008006" key="4">
    <source>
        <dbReference type="Google" id="ProtNLM"/>
    </source>
</evidence>
<reference evidence="2 3" key="1">
    <citation type="submission" date="2020-08" db="EMBL/GenBank/DDBJ databases">
        <title>Sequencing the genomes of 1000 actinobacteria strains.</title>
        <authorList>
            <person name="Klenk H.-P."/>
        </authorList>
    </citation>
    <scope>NUCLEOTIDE SEQUENCE [LARGE SCALE GENOMIC DNA]</scope>
    <source>
        <strain evidence="2 3">DSM 45859</strain>
    </source>
</reference>
<feature type="region of interest" description="Disordered" evidence="1">
    <location>
        <begin position="75"/>
        <end position="94"/>
    </location>
</feature>
<dbReference type="AlphaFoldDB" id="A0A840J036"/>
<evidence type="ECO:0000313" key="3">
    <source>
        <dbReference type="Proteomes" id="UP000581769"/>
    </source>
</evidence>
<evidence type="ECO:0000256" key="1">
    <source>
        <dbReference type="SAM" id="MobiDB-lite"/>
    </source>
</evidence>